<gene>
    <name evidence="1" type="ORF">H7F16_07475</name>
</gene>
<organism evidence="1 2">
    <name type="scientific">Paragemmobacter straminiformis</name>
    <dbReference type="NCBI Taxonomy" id="2045119"/>
    <lineage>
        <taxon>Bacteria</taxon>
        <taxon>Pseudomonadati</taxon>
        <taxon>Pseudomonadota</taxon>
        <taxon>Alphaproteobacteria</taxon>
        <taxon>Rhodobacterales</taxon>
        <taxon>Paracoccaceae</taxon>
        <taxon>Paragemmobacter</taxon>
    </lineage>
</organism>
<comment type="caution">
    <text evidence="1">The sequence shown here is derived from an EMBL/GenBank/DDBJ whole genome shotgun (WGS) entry which is preliminary data.</text>
</comment>
<accession>A0A842I8D7</accession>
<dbReference type="AlphaFoldDB" id="A0A842I8D7"/>
<dbReference type="EMBL" id="JACLQD010000002">
    <property type="protein sequence ID" value="MBC2835344.1"/>
    <property type="molecule type" value="Genomic_DNA"/>
</dbReference>
<sequence length="117" mass="12971">MRRGPTIRRLWLRHPVLLPAFLLALAAALFFGLRALSFVVAQPWRSGQPVAGWMTPRYIQRTYDLPRDTIAAILDIDDQSEARMPVDALARQAGKPLPQVLEAIDAAIAAQKADQGE</sequence>
<name>A0A842I8D7_9RHOB</name>
<reference evidence="1 2" key="1">
    <citation type="journal article" date="2017" name="Int. J. Syst. Evol. Microbiol.">
        <title>Gemmobacter straminiformis sp. nov., isolated from an artificial fountain.</title>
        <authorList>
            <person name="Kang J.Y."/>
            <person name="Kim M.J."/>
            <person name="Chun J."/>
            <person name="Son K.P."/>
            <person name="Jahng K.Y."/>
        </authorList>
    </citation>
    <scope>NUCLEOTIDE SEQUENCE [LARGE SCALE GENOMIC DNA]</scope>
    <source>
        <strain evidence="1 2">CAM-8</strain>
    </source>
</reference>
<keyword evidence="2" id="KW-1185">Reference proteome</keyword>
<protein>
    <submittedName>
        <fullName evidence="1">Uncharacterized protein</fullName>
    </submittedName>
</protein>
<dbReference type="RefSeq" id="WP_185796955.1">
    <property type="nucleotide sequence ID" value="NZ_JACLQD010000002.1"/>
</dbReference>
<evidence type="ECO:0000313" key="2">
    <source>
        <dbReference type="Proteomes" id="UP000555411"/>
    </source>
</evidence>
<proteinExistence type="predicted"/>
<dbReference type="Proteomes" id="UP000555411">
    <property type="component" value="Unassembled WGS sequence"/>
</dbReference>
<evidence type="ECO:0000313" key="1">
    <source>
        <dbReference type="EMBL" id="MBC2835344.1"/>
    </source>
</evidence>